<dbReference type="GeneID" id="39977515"/>
<evidence type="ECO:0000313" key="11">
    <source>
        <dbReference type="EMBL" id="OII71915.1"/>
    </source>
</evidence>
<evidence type="ECO:0000256" key="7">
    <source>
        <dbReference type="RuleBase" id="RU365061"/>
    </source>
</evidence>
<keyword evidence="1 7" id="KW-0808">Transferase</keyword>
<dbReference type="SMART" id="SM00975">
    <property type="entry name" value="Telomerase_RBD"/>
    <property type="match status" value="1"/>
</dbReference>
<evidence type="ECO:0000256" key="6">
    <source>
        <dbReference type="ARBA" id="ARBA00048173"/>
    </source>
</evidence>
<sequence length="1520" mass="177519">MSVFKGALTVLMRGEVLTLGEYLEQKAEVRGGEEEEFLKNPGEELKSLLEETLVLEDPFTPKSLKEGFLDLRKLRFNSLDNSLDINGVKKKLFGISMEKILEWSSVITQSYFSSFRSQCLCSEKRSGKAEFNETTLFSSKTEQIKNMILETDKDSPNYQLEDFEILLCKHFPKIKISNLRSFSGSKTSFEFLKRKKYAFCKATLYKFQNLDVWETLLSKIGPIEVLLLFVCCIIFKRIGNKSESFIQQTGRMLTNDFLEELARLRETESKRSCFPSSSSSESSLNPLSSIKEKPWNQPPRQILKETGETTVVNESRLSKIYQIDIPSHSGLLYCDHFSKKGGLPCLSILRLLPPNLLGARTLLRFVIQSDHLFKEHDRQSLIGLLGSYEMTKFSRVRCKMASFMLGEFQKLLLNIRDTSPMNFLNKVCPIEPIKDSDLQNLNKLPTLCFETSSTKVVNFIRLYLIKVLPKNILGTFKNFKTFINKKVTIIVNLHIRETFKIKHAMNKIEVSNWVNRVLEEKNHQFIQKSKNSAFFNPRSKKVPNKTKSSTKKNLINLGKTYLARNMYFLMVYLVIPILRRHFYATEIEGSNKVRYFRHPVWIKIVRQADKWYLESILRGIHHKDFVNVENLYSIEEVSNLMEKNSEYSENIPKIRWVPKSKGLRPLLNLSKVGSGQILQQILEKKHFCEEKKNIGFCDCNSVWTGGDLPTSWNNYNYYNYCNNSTHCISNNRGRNFSTFGNQNCKFLVSSVTGKMRRPSSNRIVDARRPSTNNMLLYPSKILRSFLLRKIGKNYLGASIVQYGDIHKNIKSWWLKNEKDRLLVGKELDKEQQRNLSHKKIYIIKADLVNCFENINKSKIFEFLDAICLPNEISFLSLYSRTLSKTTIIPPFENISRDSFQDELGRVSLITSKGRLNTVPIFEEDHENNQVKSKVNKIQGFDVKKPILDIRDFCISKKIESVLGQKKAEIFTFLNSKRVINWKSVKDMVKIHLNTNFVRLRTLNRSSRLIKVKELEKSGKSGKRFLSLFKQNFGIPQGSSISYILCCLYYGFLDLNPEIQSLLGYTTPSSSSSVPGPEELEQKSQMNQKYILSDRDHDHRDHDHDLETTLSHYQEFKENEINIYNNINKRRKIETSKYNNAKNILQTSERLDINDQNNQIRLELNQYKEKSYLQNNKQKNILLRWVDDFLFLTSDLESAKKFLKLLYIQKLWGSNISKDKINSNFLWIDHNNEIVILEADKYSSIEEYLQNLVEIENTNNQKKDQVDDEIINKAKIALKQFQKQVLWSGMKFSSDSIYLNCKISPWKNLEHVSVMDTITLTTNQQFINNNSISYKFKAIMASENFQKSNYMWSVLGIKLIRYFEFRIKNGLLYDCKINSIHTIYANIMIVMYIGTLKIISTFKRIKKIHQGFINPKFLVKVLEWISNAFCYNIYFYKKQLPNKYQWNLLIKCAVYDSIITCINSRHKVLGITDFFKSYKMKYNHHSSILKKKFNFCPMSSFSIIREHNLDLPKVYRIKKKS</sequence>
<evidence type="ECO:0000256" key="9">
    <source>
        <dbReference type="SAM" id="Phobius"/>
    </source>
</evidence>
<comment type="function">
    <text evidence="7">Telomerase is a ribonucleoprotein enzyme essential for the replication of chromosome termini in most eukaryotes. It elongates telomeres. It is a reverse transcriptase that adds simple sequence repeats to chromosome ends by copying a template sequence within the RNA component of the enzyme.</text>
</comment>
<dbReference type="GO" id="GO:0042162">
    <property type="term" value="F:telomeric DNA binding"/>
    <property type="evidence" value="ECO:0007669"/>
    <property type="project" value="TreeGrafter"/>
</dbReference>
<dbReference type="Proteomes" id="UP000186176">
    <property type="component" value="Unassembled WGS sequence"/>
</dbReference>
<feature type="compositionally biased region" description="Low complexity" evidence="8">
    <location>
        <begin position="272"/>
        <end position="289"/>
    </location>
</feature>
<keyword evidence="9" id="KW-1133">Transmembrane helix</keyword>
<proteinExistence type="inferred from homology"/>
<dbReference type="Gene3D" id="1.10.132.70">
    <property type="match status" value="1"/>
</dbReference>
<keyword evidence="2 7" id="KW-0548">Nucleotidyltransferase</keyword>
<dbReference type="GO" id="GO:0070034">
    <property type="term" value="F:telomerase RNA binding"/>
    <property type="evidence" value="ECO:0007669"/>
    <property type="project" value="TreeGrafter"/>
</dbReference>
<keyword evidence="12" id="KW-1185">Reference proteome</keyword>
<accession>A0A1J4MEL9</accession>
<evidence type="ECO:0000256" key="1">
    <source>
        <dbReference type="ARBA" id="ARBA00022679"/>
    </source>
</evidence>
<dbReference type="GO" id="GO:0003720">
    <property type="term" value="F:telomerase activity"/>
    <property type="evidence" value="ECO:0007669"/>
    <property type="project" value="InterPro"/>
</dbReference>
<feature type="transmembrane region" description="Helical" evidence="9">
    <location>
        <begin position="1382"/>
        <end position="1401"/>
    </location>
</feature>
<dbReference type="PANTHER" id="PTHR12066:SF0">
    <property type="entry name" value="TELOMERASE REVERSE TRANSCRIPTASE"/>
    <property type="match status" value="1"/>
</dbReference>
<name>A0A1J4MEL9_9CRYT</name>
<evidence type="ECO:0000259" key="10">
    <source>
        <dbReference type="SMART" id="SM00975"/>
    </source>
</evidence>
<dbReference type="InterPro" id="IPR003545">
    <property type="entry name" value="Telomerase_RT"/>
</dbReference>
<gene>
    <name evidence="11" type="ORF">cubi_00723</name>
</gene>
<feature type="domain" description="Telomerase ribonucleoprotein complex - RNA-binding" evidence="10">
    <location>
        <begin position="454"/>
        <end position="614"/>
    </location>
</feature>
<dbReference type="EC" id="2.7.7.49" evidence="7"/>
<dbReference type="EMBL" id="LRBP01000027">
    <property type="protein sequence ID" value="OII71915.1"/>
    <property type="molecule type" value="Genomic_DNA"/>
</dbReference>
<dbReference type="OrthoDB" id="289721at2759"/>
<keyword evidence="7" id="KW-0779">Telomere</keyword>
<keyword evidence="9" id="KW-0812">Transmembrane</keyword>
<keyword evidence="7" id="KW-0158">Chromosome</keyword>
<evidence type="ECO:0000256" key="3">
    <source>
        <dbReference type="ARBA" id="ARBA00022723"/>
    </source>
</evidence>
<dbReference type="GO" id="GO:0000781">
    <property type="term" value="C:chromosome, telomeric region"/>
    <property type="evidence" value="ECO:0007669"/>
    <property type="project" value="UniProtKB-SubCell"/>
</dbReference>
<dbReference type="GO" id="GO:0046872">
    <property type="term" value="F:metal ion binding"/>
    <property type="evidence" value="ECO:0007669"/>
    <property type="project" value="UniProtKB-KW"/>
</dbReference>
<dbReference type="Pfam" id="PF12009">
    <property type="entry name" value="Telomerase_RBD"/>
    <property type="match status" value="1"/>
</dbReference>
<keyword evidence="9" id="KW-0472">Membrane</keyword>
<comment type="catalytic activity">
    <reaction evidence="6 7">
        <text>DNA(n) + a 2'-deoxyribonucleoside 5'-triphosphate = DNA(n+1) + diphosphate</text>
        <dbReference type="Rhea" id="RHEA:22508"/>
        <dbReference type="Rhea" id="RHEA-COMP:17339"/>
        <dbReference type="Rhea" id="RHEA-COMP:17340"/>
        <dbReference type="ChEBI" id="CHEBI:33019"/>
        <dbReference type="ChEBI" id="CHEBI:61560"/>
        <dbReference type="ChEBI" id="CHEBI:173112"/>
        <dbReference type="EC" id="2.7.7.49"/>
    </reaction>
</comment>
<organism evidence="11 12">
    <name type="scientific">Cryptosporidium ubiquitum</name>
    <dbReference type="NCBI Taxonomy" id="857276"/>
    <lineage>
        <taxon>Eukaryota</taxon>
        <taxon>Sar</taxon>
        <taxon>Alveolata</taxon>
        <taxon>Apicomplexa</taxon>
        <taxon>Conoidasida</taxon>
        <taxon>Coccidia</taxon>
        <taxon>Eucoccidiorida</taxon>
        <taxon>Eimeriorina</taxon>
        <taxon>Cryptosporidiidae</taxon>
        <taxon>Cryptosporidium</taxon>
    </lineage>
</organism>
<dbReference type="PANTHER" id="PTHR12066">
    <property type="entry name" value="TELOMERASE REVERSE TRANSCRIPTASE"/>
    <property type="match status" value="1"/>
</dbReference>
<protein>
    <recommendedName>
        <fullName evidence="7">Telomerase reverse transcriptase</fullName>
        <ecNumber evidence="7">2.7.7.49</ecNumber>
    </recommendedName>
    <alternativeName>
        <fullName evidence="7">Telomerase catalytic subunit</fullName>
    </alternativeName>
</protein>
<comment type="caution">
    <text evidence="11">The sequence shown here is derived from an EMBL/GenBank/DDBJ whole genome shotgun (WGS) entry which is preliminary data.</text>
</comment>
<keyword evidence="3 7" id="KW-0479">Metal-binding</keyword>
<evidence type="ECO:0000256" key="5">
    <source>
        <dbReference type="ARBA" id="ARBA00022918"/>
    </source>
</evidence>
<reference evidence="11 12" key="1">
    <citation type="submission" date="2016-10" db="EMBL/GenBank/DDBJ databases">
        <title>Reductive evolution of mitochondrial metabolism and differential evolution of invasion-related proteins in Cryptosporidium.</title>
        <authorList>
            <person name="Liu S."/>
            <person name="Roellig D.M."/>
            <person name="Guo Y."/>
            <person name="Li N."/>
            <person name="Frace M.A."/>
            <person name="Tang K."/>
            <person name="Zhang L."/>
            <person name="Feng Y."/>
            <person name="Xiao L."/>
        </authorList>
    </citation>
    <scope>NUCLEOTIDE SEQUENCE [LARGE SCALE GENOMIC DNA]</scope>
    <source>
        <strain evidence="11">39726</strain>
    </source>
</reference>
<feature type="region of interest" description="Disordered" evidence="8">
    <location>
        <begin position="272"/>
        <end position="299"/>
    </location>
</feature>
<keyword evidence="7" id="KW-0539">Nucleus</keyword>
<dbReference type="GO" id="GO:0000333">
    <property type="term" value="C:telomerase catalytic core complex"/>
    <property type="evidence" value="ECO:0007669"/>
    <property type="project" value="TreeGrafter"/>
</dbReference>
<comment type="subcellular location">
    <subcellularLocation>
        <location evidence="7">Nucleus</location>
    </subcellularLocation>
    <subcellularLocation>
        <location evidence="7">Chromosome</location>
        <location evidence="7">Telomere</location>
    </subcellularLocation>
</comment>
<keyword evidence="5 7" id="KW-0695">RNA-directed DNA polymerase</keyword>
<dbReference type="RefSeq" id="XP_028873534.1">
    <property type="nucleotide sequence ID" value="XM_029017736.1"/>
</dbReference>
<dbReference type="VEuPathDB" id="CryptoDB:cubi_00723"/>
<dbReference type="GO" id="GO:0007004">
    <property type="term" value="P:telomere maintenance via telomerase"/>
    <property type="evidence" value="ECO:0007669"/>
    <property type="project" value="TreeGrafter"/>
</dbReference>
<dbReference type="InterPro" id="IPR021891">
    <property type="entry name" value="Telomerase_RBD"/>
</dbReference>
<dbReference type="Gene3D" id="3.30.70.2630">
    <property type="match status" value="1"/>
</dbReference>
<evidence type="ECO:0000256" key="2">
    <source>
        <dbReference type="ARBA" id="ARBA00022695"/>
    </source>
</evidence>
<comment type="similarity">
    <text evidence="7">Belongs to the reverse transcriptase family. Telomerase subfamily.</text>
</comment>
<evidence type="ECO:0000256" key="4">
    <source>
        <dbReference type="ARBA" id="ARBA00022842"/>
    </source>
</evidence>
<evidence type="ECO:0000256" key="8">
    <source>
        <dbReference type="SAM" id="MobiDB-lite"/>
    </source>
</evidence>
<evidence type="ECO:0000313" key="12">
    <source>
        <dbReference type="Proteomes" id="UP000186176"/>
    </source>
</evidence>
<keyword evidence="4 7" id="KW-0460">Magnesium</keyword>